<reference evidence="1 2" key="1">
    <citation type="submission" date="2015-04" db="EMBL/GenBank/DDBJ databases">
        <title>The draft genome sequence of Roseovarius sp.R12b.</title>
        <authorList>
            <person name="Li G."/>
            <person name="Lai Q."/>
            <person name="Shao Z."/>
            <person name="Yan P."/>
        </authorList>
    </citation>
    <scope>NUCLEOTIDE SEQUENCE [LARGE SCALE GENOMIC DNA]</scope>
    <source>
        <strain evidence="1 2">R12B</strain>
    </source>
</reference>
<name>A0A0T5NNU6_9RHOB</name>
<comment type="caution">
    <text evidence="1">The sequence shown here is derived from an EMBL/GenBank/DDBJ whole genome shotgun (WGS) entry which is preliminary data.</text>
</comment>
<protein>
    <submittedName>
        <fullName evidence="1">Uncharacterized protein</fullName>
    </submittedName>
</protein>
<evidence type="ECO:0000313" key="2">
    <source>
        <dbReference type="Proteomes" id="UP000051295"/>
    </source>
</evidence>
<dbReference type="Proteomes" id="UP000051295">
    <property type="component" value="Unassembled WGS sequence"/>
</dbReference>
<dbReference type="PATRIC" id="fig|1641875.4.peg.3430"/>
<organism evidence="1 2">
    <name type="scientific">Roseovarius atlanticus</name>
    <dbReference type="NCBI Taxonomy" id="1641875"/>
    <lineage>
        <taxon>Bacteria</taxon>
        <taxon>Pseudomonadati</taxon>
        <taxon>Pseudomonadota</taxon>
        <taxon>Alphaproteobacteria</taxon>
        <taxon>Rhodobacterales</taxon>
        <taxon>Roseobacteraceae</taxon>
        <taxon>Roseovarius</taxon>
    </lineage>
</organism>
<dbReference type="AlphaFoldDB" id="A0A0T5NNU6"/>
<keyword evidence="2" id="KW-1185">Reference proteome</keyword>
<accession>A0A0T5NNU6</accession>
<evidence type="ECO:0000313" key="1">
    <source>
        <dbReference type="EMBL" id="KRS10318.1"/>
    </source>
</evidence>
<dbReference type="EMBL" id="LAXJ01000038">
    <property type="protein sequence ID" value="KRS10318.1"/>
    <property type="molecule type" value="Genomic_DNA"/>
</dbReference>
<sequence length="215" mass="24432">MTGLGIQHHVLGWTLQFEVARNYPVFRIEFADRVIPGVGNEEIALLWLGDYIFRDRTRGDDRSNLTVFQVDQRNSIESRMRHRGEAFIRRNPDMVYYAGNFDATQDFMTVRVDQGDQARSGRAGIFSASMVSYVILLRNFGRLGHHADFGFRKTTGNQDAAVCCACQFVNVVETLDAANSLKGFIQMKYCSEFSFRNLHIGYCSAASEYCCTDCQ</sequence>
<gene>
    <name evidence="1" type="ORF">XM53_21730</name>
</gene>
<proteinExistence type="predicted"/>